<gene>
    <name evidence="12" type="ORF">CISIN_1g047972mg</name>
</gene>
<name>A0A067DR24_CITSI</name>
<evidence type="ECO:0000256" key="6">
    <source>
        <dbReference type="ARBA" id="ARBA00023157"/>
    </source>
</evidence>
<feature type="compositionally biased region" description="Low complexity" evidence="10">
    <location>
        <begin position="185"/>
        <end position="211"/>
    </location>
</feature>
<dbReference type="GO" id="GO:0009055">
    <property type="term" value="F:electron transfer activity"/>
    <property type="evidence" value="ECO:0007669"/>
    <property type="project" value="InterPro"/>
</dbReference>
<protein>
    <recommendedName>
        <fullName evidence="11">Phytocyanin domain-containing protein</fullName>
    </recommendedName>
</protein>
<evidence type="ECO:0000256" key="5">
    <source>
        <dbReference type="ARBA" id="ARBA00023136"/>
    </source>
</evidence>
<comment type="similarity">
    <text evidence="9">Belongs to the early nodulin-like (ENODL) family.</text>
</comment>
<feature type="non-terminal residue" evidence="12">
    <location>
        <position position="1"/>
    </location>
</feature>
<keyword evidence="8" id="KW-0449">Lipoprotein</keyword>
<evidence type="ECO:0000256" key="3">
    <source>
        <dbReference type="ARBA" id="ARBA00022622"/>
    </source>
</evidence>
<organism evidence="12 13">
    <name type="scientific">Citrus sinensis</name>
    <name type="common">Sweet orange</name>
    <name type="synonym">Citrus aurantium var. sinensis</name>
    <dbReference type="NCBI Taxonomy" id="2711"/>
    <lineage>
        <taxon>Eukaryota</taxon>
        <taxon>Viridiplantae</taxon>
        <taxon>Streptophyta</taxon>
        <taxon>Embryophyta</taxon>
        <taxon>Tracheophyta</taxon>
        <taxon>Spermatophyta</taxon>
        <taxon>Magnoliopsida</taxon>
        <taxon>eudicotyledons</taxon>
        <taxon>Gunneridae</taxon>
        <taxon>Pentapetalae</taxon>
        <taxon>rosids</taxon>
        <taxon>malvids</taxon>
        <taxon>Sapindales</taxon>
        <taxon>Rutaceae</taxon>
        <taxon>Aurantioideae</taxon>
        <taxon>Citrus</taxon>
    </lineage>
</organism>
<proteinExistence type="inferred from homology"/>
<evidence type="ECO:0000259" key="11">
    <source>
        <dbReference type="PROSITE" id="PS51485"/>
    </source>
</evidence>
<dbReference type="InterPro" id="IPR041846">
    <property type="entry name" value="ENL_dom"/>
</dbReference>
<dbReference type="SMR" id="A0A067DR24"/>
<dbReference type="GO" id="GO:0005886">
    <property type="term" value="C:plasma membrane"/>
    <property type="evidence" value="ECO:0000318"/>
    <property type="project" value="GO_Central"/>
</dbReference>
<evidence type="ECO:0000256" key="9">
    <source>
        <dbReference type="ARBA" id="ARBA00035011"/>
    </source>
</evidence>
<evidence type="ECO:0000256" key="8">
    <source>
        <dbReference type="ARBA" id="ARBA00023288"/>
    </source>
</evidence>
<keyword evidence="5" id="KW-0472">Membrane</keyword>
<dbReference type="EMBL" id="KK785257">
    <property type="protein sequence ID" value="KDO45439.1"/>
    <property type="molecule type" value="Genomic_DNA"/>
</dbReference>
<dbReference type="CDD" id="cd11019">
    <property type="entry name" value="OsENODL1_like"/>
    <property type="match status" value="1"/>
</dbReference>
<dbReference type="FunFam" id="2.60.40.420:FF:000010">
    <property type="entry name" value="Early nodulin-like protein 1"/>
    <property type="match status" value="1"/>
</dbReference>
<accession>A0A067DR24</accession>
<keyword evidence="13" id="KW-1185">Reference proteome</keyword>
<dbReference type="PROSITE" id="PS51485">
    <property type="entry name" value="PHYTOCYANIN"/>
    <property type="match status" value="1"/>
</dbReference>
<dbReference type="Gene3D" id="2.60.40.420">
    <property type="entry name" value="Cupredoxins - blue copper proteins"/>
    <property type="match status" value="1"/>
</dbReference>
<keyword evidence="4" id="KW-0732">Signal</keyword>
<reference evidence="12 13" key="1">
    <citation type="submission" date="2014-04" db="EMBL/GenBank/DDBJ databases">
        <authorList>
            <consortium name="International Citrus Genome Consortium"/>
            <person name="Gmitter F."/>
            <person name="Chen C."/>
            <person name="Farmerie W."/>
            <person name="Harkins T."/>
            <person name="Desany B."/>
            <person name="Mohiuddin M."/>
            <person name="Kodira C."/>
            <person name="Borodovsky M."/>
            <person name="Lomsadze A."/>
            <person name="Burns P."/>
            <person name="Jenkins J."/>
            <person name="Prochnik S."/>
            <person name="Shu S."/>
            <person name="Chapman J."/>
            <person name="Pitluck S."/>
            <person name="Schmutz J."/>
            <person name="Rokhsar D."/>
        </authorList>
    </citation>
    <scope>NUCLEOTIDE SEQUENCE</scope>
</reference>
<evidence type="ECO:0000256" key="4">
    <source>
        <dbReference type="ARBA" id="ARBA00022729"/>
    </source>
</evidence>
<keyword evidence="2" id="KW-1003">Cell membrane</keyword>
<evidence type="ECO:0000256" key="1">
    <source>
        <dbReference type="ARBA" id="ARBA00004609"/>
    </source>
</evidence>
<keyword evidence="3" id="KW-0336">GPI-anchor</keyword>
<dbReference type="InterPro" id="IPR008972">
    <property type="entry name" value="Cupredoxin"/>
</dbReference>
<dbReference type="PaxDb" id="2711-XP_006470115.1"/>
<dbReference type="Proteomes" id="UP000027120">
    <property type="component" value="Unassembled WGS sequence"/>
</dbReference>
<dbReference type="InterPro" id="IPR039391">
    <property type="entry name" value="Phytocyanin-like"/>
</dbReference>
<comment type="subcellular location">
    <subcellularLocation>
        <location evidence="1">Cell membrane</location>
        <topology evidence="1">Lipid-anchor</topology>
        <topology evidence="1">GPI-anchor</topology>
    </subcellularLocation>
</comment>
<evidence type="ECO:0000313" key="13">
    <source>
        <dbReference type="Proteomes" id="UP000027120"/>
    </source>
</evidence>
<keyword evidence="7" id="KW-0325">Glycoprotein</keyword>
<dbReference type="PANTHER" id="PTHR33021">
    <property type="entry name" value="BLUE COPPER PROTEIN"/>
    <property type="match status" value="1"/>
</dbReference>
<evidence type="ECO:0000256" key="7">
    <source>
        <dbReference type="ARBA" id="ARBA00023180"/>
    </source>
</evidence>
<dbReference type="AlphaFoldDB" id="A0A067DR24"/>
<feature type="compositionally biased region" description="Pro residues" evidence="10">
    <location>
        <begin position="212"/>
        <end position="229"/>
    </location>
</feature>
<feature type="domain" description="Phytocyanin" evidence="11">
    <location>
        <begin position="67"/>
        <end position="169"/>
    </location>
</feature>
<dbReference type="InterPro" id="IPR003245">
    <property type="entry name" value="Phytocyanin_dom"/>
</dbReference>
<dbReference type="SUPFAM" id="SSF49503">
    <property type="entry name" value="Cupredoxins"/>
    <property type="match status" value="1"/>
</dbReference>
<evidence type="ECO:0000313" key="12">
    <source>
        <dbReference type="EMBL" id="KDO45439.1"/>
    </source>
</evidence>
<evidence type="ECO:0000256" key="10">
    <source>
        <dbReference type="SAM" id="MobiDB-lite"/>
    </source>
</evidence>
<dbReference type="Pfam" id="PF02298">
    <property type="entry name" value="Cu_bind_like"/>
    <property type="match status" value="1"/>
</dbReference>
<feature type="region of interest" description="Disordered" evidence="10">
    <location>
        <begin position="176"/>
        <end position="244"/>
    </location>
</feature>
<evidence type="ECO:0000256" key="2">
    <source>
        <dbReference type="ARBA" id="ARBA00022475"/>
    </source>
</evidence>
<keyword evidence="6" id="KW-1015">Disulfide bond</keyword>
<dbReference type="PANTHER" id="PTHR33021:SF185">
    <property type="entry name" value="EARLY NODULIN-LIKE PROTEIN 3-RELATED"/>
    <property type="match status" value="1"/>
</dbReference>
<dbReference type="eggNOG" id="ENOG502RZ81">
    <property type="taxonomic scope" value="Eukaryota"/>
</dbReference>
<dbReference type="GO" id="GO:0098552">
    <property type="term" value="C:side of membrane"/>
    <property type="evidence" value="ECO:0007669"/>
    <property type="project" value="UniProtKB-KW"/>
</dbReference>
<sequence>RFACSILNDNLSSPPFINPSPPHLNSPYLNFLKAICVTIMELKRNFTNCFFVILWMGTFIISSCEAYKFNVGGKNGLWVVKPYENYNHWAERMRFQVNDSLYFKYKKGSDSVLVVTKDDYFSCNNKKPVQSLTDGESVFSFDHSGPYFFISGNADNCNKGQKLIVVVMAVRNKSQHHEAPPSPCPVSCTPPASSPQPSASSPPTSPASPRSSVPPPVESPSPMQPPEPSDIPSDFGAPAPALTSSGSSGLGCNSGLVLGFCVGVTLVLGSFIG</sequence>